<name>A0A9N8WC91_9GLOM</name>
<keyword evidence="2" id="KW-1185">Reference proteome</keyword>
<dbReference type="EMBL" id="CAJVPK010000224">
    <property type="protein sequence ID" value="CAG8478032.1"/>
    <property type="molecule type" value="Genomic_DNA"/>
</dbReference>
<comment type="caution">
    <text evidence="1">The sequence shown here is derived from an EMBL/GenBank/DDBJ whole genome shotgun (WGS) entry which is preliminary data.</text>
</comment>
<dbReference type="AlphaFoldDB" id="A0A9N8WC91"/>
<dbReference type="OrthoDB" id="2361506at2759"/>
<proteinExistence type="predicted"/>
<gene>
    <name evidence="1" type="ORF">DEBURN_LOCUS3502</name>
</gene>
<evidence type="ECO:0000313" key="1">
    <source>
        <dbReference type="EMBL" id="CAG8478032.1"/>
    </source>
</evidence>
<organism evidence="1 2">
    <name type="scientific">Diversispora eburnea</name>
    <dbReference type="NCBI Taxonomy" id="1213867"/>
    <lineage>
        <taxon>Eukaryota</taxon>
        <taxon>Fungi</taxon>
        <taxon>Fungi incertae sedis</taxon>
        <taxon>Mucoromycota</taxon>
        <taxon>Glomeromycotina</taxon>
        <taxon>Glomeromycetes</taxon>
        <taxon>Diversisporales</taxon>
        <taxon>Diversisporaceae</taxon>
        <taxon>Diversispora</taxon>
    </lineage>
</organism>
<reference evidence="1" key="1">
    <citation type="submission" date="2021-06" db="EMBL/GenBank/DDBJ databases">
        <authorList>
            <person name="Kallberg Y."/>
            <person name="Tangrot J."/>
            <person name="Rosling A."/>
        </authorList>
    </citation>
    <scope>NUCLEOTIDE SEQUENCE</scope>
    <source>
        <strain evidence="1">AZ414A</strain>
    </source>
</reference>
<accession>A0A9N8WC91</accession>
<protein>
    <submittedName>
        <fullName evidence="1">204_t:CDS:1</fullName>
    </submittedName>
</protein>
<evidence type="ECO:0000313" key="2">
    <source>
        <dbReference type="Proteomes" id="UP000789706"/>
    </source>
</evidence>
<dbReference type="Proteomes" id="UP000789706">
    <property type="component" value="Unassembled WGS sequence"/>
</dbReference>
<sequence length="153" mass="17418">MATSKKNLKNLSKSGVKSTRGRKAFITPENLDLTGKNHIMIVRSVQNTNERKKNNNSCINCDSNYQYTELISQNIDRLENLVNNLGKVISKEQKPKEFSINNLDKLDFTKMNTDTLIKCSTLFNTRSPQPQSSVKSFNSKNSGDDPKNEFCFF</sequence>